<feature type="domain" description="Helicase C-terminal" evidence="6">
    <location>
        <begin position="449"/>
        <end position="642"/>
    </location>
</feature>
<dbReference type="InParanoid" id="I3TFT5"/>
<dbReference type="Proteomes" id="UP000005270">
    <property type="component" value="Chromosome"/>
</dbReference>
<dbReference type="InterPro" id="IPR049730">
    <property type="entry name" value="SNF2/RAD54-like_C"/>
</dbReference>
<sequence>MQVEEPALPLKGVLSLVLEPLFKYNPFFSLYYNPFSSPPEPQVVSKPYLNFLHQVSLVLDVIPRRRVRLLIGDEVGLGKTVEAIRLIKYLAMVGEASKILIIAPRALIRQWLYYELWDLLHAPGVLRVLGKKTVEAVKRELEEGGKPLIMVAPLDLAKRGTADKHAYGRYKPYIEVLSSVDWDLVVLDEAHQVGFTGPKPSLRVKRLSPILKRAKHLILLSATPSRGTHKDMILRMSLLIPDADTALRELAENPEKRKRLYEDAAGLLVYRRTKEHVNLAEGREVFTKLNSFMALVKLGEAAQLYERLGKLLGRLLGLFGSNANTLLKLVLLKRALSSPYAFLKTFMKVVESRSTPEPELKRLRVSDRLVEENPDALVEEVLYSTIRSVPSELRDEAALLLSEFQKLYEAGDPSFRALAYLLYYSATGRGGAPSELRGDYIVFSEYSDTVDYLFSKFTEFLKGVGFTERSDLLDKLLGGVSEKLSQRAPYARLKRLESVRNSFKVLEGQGKFFVVGKVSSKNRELVYALPALGETAGEVLGAGVVKVLFSTDVASEGLNLQEFNVVVNYDATWSPVRREQRIGRVYRLRQTRDCSVVDFVRYTTVELAFYEKLVLKLLNMLEQKVATRPIESLLELYLEKEGSGGGERLVVSEKSIGAALLHVFEGYYARSLPIEPLLEEAYKMLLEKLRTYKDLAESLTPSYEEVRRLQKYVWHFTGCSSHEEFQRVVLRLVEVFLGRRYTEPSRAIRELYKALVGQKPATDHVVVVNESGLEEGYIAVVDFKLGGTTRFSTPVAVLRRGGNVEVLVGLQVLDWLAQKQSEGRLDVLKADWVGSKPPRILEDEVSKLAKKLDLLLYERLWKKRDRLVELTKTRLVDLERLEAEVESPFIHVVGVGGVEEYGIDWQSLPPEKREWMERVSVEHVASLFRERGCRVLEINIGKAKPYDVLVECPGPGGPERLEVEVKSHLEKVFVAGLTDWETKEAEKNPAKYIVCNVAGLKEPDRSSWVTVCGRYADLPKRLVVQVKEEKRAIIFFGGRQDV</sequence>
<dbReference type="InterPro" id="IPR024975">
    <property type="entry name" value="NOV_C"/>
</dbReference>
<proteinExistence type="predicted"/>
<keyword evidence="4" id="KW-0067">ATP-binding</keyword>
<keyword evidence="8" id="KW-1185">Reference proteome</keyword>
<dbReference type="GO" id="GO:0140097">
    <property type="term" value="F:catalytic activity, acting on DNA"/>
    <property type="evidence" value="ECO:0007669"/>
    <property type="project" value="UniProtKB-ARBA"/>
</dbReference>
<evidence type="ECO:0000313" key="7">
    <source>
        <dbReference type="EMBL" id="AFK51623.1"/>
    </source>
</evidence>
<dbReference type="GeneID" id="13013519"/>
<feature type="domain" description="Helicase ATP-binding" evidence="5">
    <location>
        <begin position="60"/>
        <end position="242"/>
    </location>
</feature>
<dbReference type="GO" id="GO:0006281">
    <property type="term" value="P:DNA repair"/>
    <property type="evidence" value="ECO:0007669"/>
    <property type="project" value="TreeGrafter"/>
</dbReference>
<gene>
    <name evidence="7" type="ordered locus">TCELL_1200</name>
</gene>
<dbReference type="SMART" id="SM00490">
    <property type="entry name" value="HELICc"/>
    <property type="match status" value="1"/>
</dbReference>
<dbReference type="InterPro" id="IPR014001">
    <property type="entry name" value="Helicase_ATP-bd"/>
</dbReference>
<dbReference type="Pfam" id="PF00271">
    <property type="entry name" value="Helicase_C"/>
    <property type="match status" value="1"/>
</dbReference>
<dbReference type="InterPro" id="IPR001650">
    <property type="entry name" value="Helicase_C-like"/>
</dbReference>
<dbReference type="RefSeq" id="WP_014737873.1">
    <property type="nucleotide sequence ID" value="NC_017954.1"/>
</dbReference>
<dbReference type="InterPro" id="IPR000330">
    <property type="entry name" value="SNF2_N"/>
</dbReference>
<evidence type="ECO:0000313" key="8">
    <source>
        <dbReference type="Proteomes" id="UP000005270"/>
    </source>
</evidence>
<keyword evidence="1" id="KW-0547">Nucleotide-binding</keyword>
<dbReference type="GO" id="GO:0016787">
    <property type="term" value="F:hydrolase activity"/>
    <property type="evidence" value="ECO:0007669"/>
    <property type="project" value="UniProtKB-KW"/>
</dbReference>
<accession>I3TFT5</accession>
<dbReference type="STRING" id="1184251.TCELL_1200"/>
<dbReference type="CDD" id="cd18011">
    <property type="entry name" value="DEXDc_RapA"/>
    <property type="match status" value="1"/>
</dbReference>
<dbReference type="SMART" id="SM00487">
    <property type="entry name" value="DEXDc"/>
    <property type="match status" value="1"/>
</dbReference>
<protein>
    <submittedName>
        <fullName evidence="7">Helicase domain protein</fullName>
    </submittedName>
</protein>
<evidence type="ECO:0000259" key="5">
    <source>
        <dbReference type="PROSITE" id="PS51192"/>
    </source>
</evidence>
<evidence type="ECO:0000256" key="1">
    <source>
        <dbReference type="ARBA" id="ARBA00022741"/>
    </source>
</evidence>
<dbReference type="OrthoDB" id="41184at2157"/>
<dbReference type="InterPro" id="IPR057342">
    <property type="entry name" value="DEXDc_RapA"/>
</dbReference>
<evidence type="ECO:0000256" key="2">
    <source>
        <dbReference type="ARBA" id="ARBA00022801"/>
    </source>
</evidence>
<dbReference type="PROSITE" id="PS51194">
    <property type="entry name" value="HELICASE_CTER"/>
    <property type="match status" value="1"/>
</dbReference>
<dbReference type="GO" id="GO:0031297">
    <property type="term" value="P:replication fork processing"/>
    <property type="evidence" value="ECO:0007669"/>
    <property type="project" value="TreeGrafter"/>
</dbReference>
<dbReference type="eggNOG" id="arCOG00871">
    <property type="taxonomic scope" value="Archaea"/>
</dbReference>
<dbReference type="KEGG" id="thg:TCELL_1200"/>
<dbReference type="InterPro" id="IPR038718">
    <property type="entry name" value="SNF2-like_sf"/>
</dbReference>
<dbReference type="HOGENOM" id="CLU_013713_0_0_2"/>
<dbReference type="PANTHER" id="PTHR45766">
    <property type="entry name" value="DNA ANNEALING HELICASE AND ENDONUCLEASE ZRANB3 FAMILY MEMBER"/>
    <property type="match status" value="1"/>
</dbReference>
<dbReference type="PROSITE" id="PS51192">
    <property type="entry name" value="HELICASE_ATP_BIND_1"/>
    <property type="match status" value="1"/>
</dbReference>
<dbReference type="CDD" id="cd18793">
    <property type="entry name" value="SF2_C_SNF"/>
    <property type="match status" value="1"/>
</dbReference>
<dbReference type="EMBL" id="CP003531">
    <property type="protein sequence ID" value="AFK51623.1"/>
    <property type="molecule type" value="Genomic_DNA"/>
</dbReference>
<dbReference type="Pfam" id="PF00176">
    <property type="entry name" value="SNF2-rel_dom"/>
    <property type="match status" value="1"/>
</dbReference>
<dbReference type="GO" id="GO:0004386">
    <property type="term" value="F:helicase activity"/>
    <property type="evidence" value="ECO:0007669"/>
    <property type="project" value="UniProtKB-KW"/>
</dbReference>
<dbReference type="Gene3D" id="3.40.50.300">
    <property type="entry name" value="P-loop containing nucleotide triphosphate hydrolases"/>
    <property type="match status" value="1"/>
</dbReference>
<keyword evidence="2" id="KW-0378">Hydrolase</keyword>
<dbReference type="SUPFAM" id="SSF52540">
    <property type="entry name" value="P-loop containing nucleoside triphosphate hydrolases"/>
    <property type="match status" value="1"/>
</dbReference>
<keyword evidence="3 7" id="KW-0347">Helicase</keyword>
<evidence type="ECO:0000259" key="6">
    <source>
        <dbReference type="PROSITE" id="PS51194"/>
    </source>
</evidence>
<dbReference type="GO" id="GO:0005524">
    <property type="term" value="F:ATP binding"/>
    <property type="evidence" value="ECO:0007669"/>
    <property type="project" value="UniProtKB-KW"/>
</dbReference>
<dbReference type="AlphaFoldDB" id="I3TFT5"/>
<dbReference type="InterPro" id="IPR027417">
    <property type="entry name" value="P-loop_NTPase"/>
</dbReference>
<evidence type="ECO:0000256" key="3">
    <source>
        <dbReference type="ARBA" id="ARBA00022806"/>
    </source>
</evidence>
<name>I3TFT5_THEC1</name>
<dbReference type="Pfam" id="PF13020">
    <property type="entry name" value="NOV_C"/>
    <property type="match status" value="1"/>
</dbReference>
<organism evidence="7 8">
    <name type="scientific">Thermogladius calderae (strain DSM 22663 / VKM B-2946 / 1633)</name>
    <dbReference type="NCBI Taxonomy" id="1184251"/>
    <lineage>
        <taxon>Archaea</taxon>
        <taxon>Thermoproteota</taxon>
        <taxon>Thermoprotei</taxon>
        <taxon>Desulfurococcales</taxon>
        <taxon>Desulfurococcaceae</taxon>
        <taxon>Thermogladius</taxon>
    </lineage>
</organism>
<reference evidence="7 8" key="1">
    <citation type="journal article" date="2012" name="J. Bacteriol.">
        <title>Complete genome sequence of the hyperthermophilic cellulolytic Crenarchaeon 'Thermogladius cellulolyticus' 1633.</title>
        <authorList>
            <person name="Mardanov A.V."/>
            <person name="Kochetkova T.V."/>
            <person name="Beletsky A.V."/>
            <person name="Bonch-Osmolovskaya E.A."/>
            <person name="Ravin N.V."/>
            <person name="Skryabin K.G."/>
        </authorList>
    </citation>
    <scope>NUCLEOTIDE SEQUENCE [LARGE SCALE GENOMIC DNA]</scope>
    <source>
        <strain evidence="8">DSM 22663 / VKM B-2946 / 1633</strain>
    </source>
</reference>
<evidence type="ECO:0000256" key="4">
    <source>
        <dbReference type="ARBA" id="ARBA00022840"/>
    </source>
</evidence>
<dbReference type="Gene3D" id="3.40.50.10810">
    <property type="entry name" value="Tandem AAA-ATPase domain"/>
    <property type="match status" value="1"/>
</dbReference>
<dbReference type="PANTHER" id="PTHR45766:SF6">
    <property type="entry name" value="SWI_SNF-RELATED MATRIX-ASSOCIATED ACTIN-DEPENDENT REGULATOR OF CHROMATIN SUBFAMILY A-LIKE PROTEIN 1"/>
    <property type="match status" value="1"/>
</dbReference>